<protein>
    <recommendedName>
        <fullName evidence="3">Lipoprotein</fullName>
    </recommendedName>
</protein>
<evidence type="ECO:0000313" key="1">
    <source>
        <dbReference type="EMBL" id="NME68887.1"/>
    </source>
</evidence>
<comment type="caution">
    <text evidence="1">The sequence shown here is derived from an EMBL/GenBank/DDBJ whole genome shotgun (WGS) entry which is preliminary data.</text>
</comment>
<name>A0A7X9RUD4_9BACT</name>
<accession>A0A7X9RUD4</accession>
<dbReference type="PROSITE" id="PS51257">
    <property type="entry name" value="PROKAR_LIPOPROTEIN"/>
    <property type="match status" value="1"/>
</dbReference>
<evidence type="ECO:0000313" key="2">
    <source>
        <dbReference type="Proteomes" id="UP000576082"/>
    </source>
</evidence>
<reference evidence="1 2" key="1">
    <citation type="submission" date="2020-04" db="EMBL/GenBank/DDBJ databases">
        <title>Flammeovirga sp. SR4, a novel species isolated from seawater.</title>
        <authorList>
            <person name="Wang X."/>
        </authorList>
    </citation>
    <scope>NUCLEOTIDE SEQUENCE [LARGE SCALE GENOMIC DNA]</scope>
    <source>
        <strain evidence="1 2">ATCC 23126</strain>
    </source>
</reference>
<proteinExistence type="predicted"/>
<keyword evidence="2" id="KW-1185">Reference proteome</keyword>
<gene>
    <name evidence="1" type="ORF">HHU12_13020</name>
</gene>
<dbReference type="AlphaFoldDB" id="A0A7X9RUD4"/>
<dbReference type="RefSeq" id="WP_169657180.1">
    <property type="nucleotide sequence ID" value="NZ_JABANE010000031.1"/>
</dbReference>
<evidence type="ECO:0008006" key="3">
    <source>
        <dbReference type="Google" id="ProtNLM"/>
    </source>
</evidence>
<organism evidence="1 2">
    <name type="scientific">Flammeovirga aprica JL-4</name>
    <dbReference type="NCBI Taxonomy" id="694437"/>
    <lineage>
        <taxon>Bacteria</taxon>
        <taxon>Pseudomonadati</taxon>
        <taxon>Bacteroidota</taxon>
        <taxon>Cytophagia</taxon>
        <taxon>Cytophagales</taxon>
        <taxon>Flammeovirgaceae</taxon>
        <taxon>Flammeovirga</taxon>
    </lineage>
</organism>
<dbReference type="SUPFAM" id="SSF82171">
    <property type="entry name" value="DPP6 N-terminal domain-like"/>
    <property type="match status" value="1"/>
</dbReference>
<sequence length="405" mass="45128">MKTTKLSMIIAVILFTVGCNKENDQLPPQEHIKNIDLSYASSIFIGPNVVDTENRKRMYKVTNENEIDTVTYTNNFDETFIPQWLPTDLHQINNDLLYLGFQGVENYILDNRNGNTTPMQSAPPISGKFFFCEQFIPTSAGLIYLGNDSKLYSIVTGESSIVEVPISTAHDGAITGFAADPKGNILYAANVDNFTEIHLQTASTSKKIDTINKVGHIVLWAGIKENELFYYKSTDDESETNVQLVDTDQQTSRNYGDNRFILSCGLSKIMTFENKVMGIGCNDIYELVNTDESEEILITSLRDFNIINNQTTEKSKDKIVIAGINTTGNPQLLKIDPVDYSSQHIMQFEGLTVYDIASNALGESIFWGTSQQNGKTAIGHLHNDGTYTFIEQNIDGIIDGIGKMN</sequence>
<dbReference type="Proteomes" id="UP000576082">
    <property type="component" value="Unassembled WGS sequence"/>
</dbReference>
<dbReference type="EMBL" id="JABANE010000031">
    <property type="protein sequence ID" value="NME68887.1"/>
    <property type="molecule type" value="Genomic_DNA"/>
</dbReference>